<dbReference type="Proteomes" id="UP001386955">
    <property type="component" value="Unassembled WGS sequence"/>
</dbReference>
<evidence type="ECO:0000313" key="1">
    <source>
        <dbReference type="EMBL" id="KAK7393630.1"/>
    </source>
</evidence>
<accession>A0AAN9SD54</accession>
<dbReference type="AlphaFoldDB" id="A0AAN9SD54"/>
<organism evidence="1 2">
    <name type="scientific">Psophocarpus tetragonolobus</name>
    <name type="common">Winged bean</name>
    <name type="synonym">Dolichos tetragonolobus</name>
    <dbReference type="NCBI Taxonomy" id="3891"/>
    <lineage>
        <taxon>Eukaryota</taxon>
        <taxon>Viridiplantae</taxon>
        <taxon>Streptophyta</taxon>
        <taxon>Embryophyta</taxon>
        <taxon>Tracheophyta</taxon>
        <taxon>Spermatophyta</taxon>
        <taxon>Magnoliopsida</taxon>
        <taxon>eudicotyledons</taxon>
        <taxon>Gunneridae</taxon>
        <taxon>Pentapetalae</taxon>
        <taxon>rosids</taxon>
        <taxon>fabids</taxon>
        <taxon>Fabales</taxon>
        <taxon>Fabaceae</taxon>
        <taxon>Papilionoideae</taxon>
        <taxon>50 kb inversion clade</taxon>
        <taxon>NPAAA clade</taxon>
        <taxon>indigoferoid/millettioid clade</taxon>
        <taxon>Phaseoleae</taxon>
        <taxon>Psophocarpus</taxon>
    </lineage>
</organism>
<sequence>MLSSVDITLKMMHITKRKKVIRYLNPNICPGKWKYTNAPVLFHSIRISVFLNLTRNMYQKWSNKTNKAKIVALTIQII</sequence>
<gene>
    <name evidence="1" type="ORF">VNO78_22188</name>
</gene>
<protein>
    <submittedName>
        <fullName evidence="1">Uncharacterized protein</fullName>
    </submittedName>
</protein>
<name>A0AAN9SD54_PSOTE</name>
<proteinExistence type="predicted"/>
<reference evidence="1 2" key="1">
    <citation type="submission" date="2024-01" db="EMBL/GenBank/DDBJ databases">
        <title>The genomes of 5 underutilized Papilionoideae crops provide insights into root nodulation and disease resistanc.</title>
        <authorList>
            <person name="Jiang F."/>
        </authorList>
    </citation>
    <scope>NUCLEOTIDE SEQUENCE [LARGE SCALE GENOMIC DNA]</scope>
    <source>
        <strain evidence="1">DUOXIRENSHENG_FW03</strain>
        <tissue evidence="1">Leaves</tissue>
    </source>
</reference>
<keyword evidence="2" id="KW-1185">Reference proteome</keyword>
<evidence type="ECO:0000313" key="2">
    <source>
        <dbReference type="Proteomes" id="UP001386955"/>
    </source>
</evidence>
<dbReference type="EMBL" id="JAYMYS010000005">
    <property type="protein sequence ID" value="KAK7393630.1"/>
    <property type="molecule type" value="Genomic_DNA"/>
</dbReference>
<comment type="caution">
    <text evidence="1">The sequence shown here is derived from an EMBL/GenBank/DDBJ whole genome shotgun (WGS) entry which is preliminary data.</text>
</comment>